<keyword evidence="1" id="KW-1133">Transmembrane helix</keyword>
<feature type="transmembrane region" description="Helical" evidence="1">
    <location>
        <begin position="69"/>
        <end position="88"/>
    </location>
</feature>
<dbReference type="GO" id="GO:0016020">
    <property type="term" value="C:membrane"/>
    <property type="evidence" value="ECO:0007669"/>
    <property type="project" value="TreeGrafter"/>
</dbReference>
<keyword evidence="1" id="KW-0812">Transmembrane</keyword>
<reference evidence="2 3" key="1">
    <citation type="submission" date="2023-11" db="EMBL/GenBank/DDBJ databases">
        <title>Dfirmibasis_genome.</title>
        <authorList>
            <person name="Edelbroek B."/>
            <person name="Kjellin J."/>
            <person name="Jerlstrom-Hultqvist J."/>
            <person name="Soderbom F."/>
        </authorList>
    </citation>
    <scope>NUCLEOTIDE SEQUENCE [LARGE SCALE GENOMIC DNA]</scope>
    <source>
        <strain evidence="2 3">TNS-C-14</strain>
    </source>
</reference>
<keyword evidence="1" id="KW-0472">Membrane</keyword>
<feature type="transmembrane region" description="Helical" evidence="1">
    <location>
        <begin position="30"/>
        <end position="49"/>
    </location>
</feature>
<accession>A0AAN7U5N7</accession>
<sequence length="267" mass="31941">MMWIYLSVFLIQFIGFLHSAFLIKSERYYDVFGCGTFVLVGLLSLFKNYYYEIEHIGESGYVYGLKRALVVSVFIIVWSGRLLIFLNDRIKKNKKDKRFDKVRNNPKTFFIYWFMQSLWINFTITPLLLVTHQHFSISLSLIDYILILMWSIFFTIESVADGQKTLFLSKPENKDKFINQGLWKKLCRHPNYFSEIMMHWIIYFICFRGFNSHWYQFISLISPSFISFLMLKISTPMMEKIADEKFSGNPQYQTYKKSTYKIIPLIN</sequence>
<keyword evidence="3" id="KW-1185">Reference proteome</keyword>
<dbReference type="PANTHER" id="PTHR32251:SF17">
    <property type="entry name" value="STEROID 5-ALPHA REDUCTASE C-TERMINAL DOMAIN-CONTAINING PROTEIN"/>
    <property type="match status" value="1"/>
</dbReference>
<dbReference type="PANTHER" id="PTHR32251">
    <property type="entry name" value="3-OXO-5-ALPHA-STEROID 4-DEHYDROGENASE"/>
    <property type="match status" value="1"/>
</dbReference>
<dbReference type="Pfam" id="PF06966">
    <property type="entry name" value="DUF1295"/>
    <property type="match status" value="1"/>
</dbReference>
<organism evidence="2 3">
    <name type="scientific">Dictyostelium firmibasis</name>
    <dbReference type="NCBI Taxonomy" id="79012"/>
    <lineage>
        <taxon>Eukaryota</taxon>
        <taxon>Amoebozoa</taxon>
        <taxon>Evosea</taxon>
        <taxon>Eumycetozoa</taxon>
        <taxon>Dictyostelia</taxon>
        <taxon>Dictyosteliales</taxon>
        <taxon>Dictyosteliaceae</taxon>
        <taxon>Dictyostelium</taxon>
    </lineage>
</organism>
<evidence type="ECO:0008006" key="4">
    <source>
        <dbReference type="Google" id="ProtNLM"/>
    </source>
</evidence>
<feature type="transmembrane region" description="Helical" evidence="1">
    <location>
        <begin position="6"/>
        <end position="23"/>
    </location>
</feature>
<dbReference type="Proteomes" id="UP001344447">
    <property type="component" value="Unassembled WGS sequence"/>
</dbReference>
<dbReference type="InterPro" id="IPR010721">
    <property type="entry name" value="UstE-like"/>
</dbReference>
<evidence type="ECO:0000313" key="3">
    <source>
        <dbReference type="Proteomes" id="UP001344447"/>
    </source>
</evidence>
<feature type="transmembrane region" description="Helical" evidence="1">
    <location>
        <begin position="135"/>
        <end position="156"/>
    </location>
</feature>
<dbReference type="Gene3D" id="1.20.120.1630">
    <property type="match status" value="1"/>
</dbReference>
<dbReference type="EMBL" id="JAVFKY010000001">
    <property type="protein sequence ID" value="KAK5582417.1"/>
    <property type="molecule type" value="Genomic_DNA"/>
</dbReference>
<feature type="transmembrane region" description="Helical" evidence="1">
    <location>
        <begin position="109"/>
        <end position="129"/>
    </location>
</feature>
<protein>
    <recommendedName>
        <fullName evidence="4">Steroid 5-alpha reductase C-terminal domain-containing protein</fullName>
    </recommendedName>
</protein>
<proteinExistence type="predicted"/>
<gene>
    <name evidence="2" type="ORF">RB653_004002</name>
</gene>
<dbReference type="AlphaFoldDB" id="A0AAN7U5N7"/>
<evidence type="ECO:0000256" key="1">
    <source>
        <dbReference type="SAM" id="Phobius"/>
    </source>
</evidence>
<name>A0AAN7U5N7_9MYCE</name>
<comment type="caution">
    <text evidence="2">The sequence shown here is derived from an EMBL/GenBank/DDBJ whole genome shotgun (WGS) entry which is preliminary data.</text>
</comment>
<evidence type="ECO:0000313" key="2">
    <source>
        <dbReference type="EMBL" id="KAK5582417.1"/>
    </source>
</evidence>